<evidence type="ECO:0000313" key="3">
    <source>
        <dbReference type="Proteomes" id="UP000242498"/>
    </source>
</evidence>
<proteinExistence type="predicted"/>
<name>A0A285C297_9PROT</name>
<dbReference type="Proteomes" id="UP000242498">
    <property type="component" value="Chromosome I"/>
</dbReference>
<keyword evidence="1" id="KW-0812">Transmembrane</keyword>
<dbReference type="Pfam" id="PF01864">
    <property type="entry name" value="CarS-like"/>
    <property type="match status" value="1"/>
</dbReference>
<evidence type="ECO:0000313" key="2">
    <source>
        <dbReference type="EMBL" id="SNX61173.1"/>
    </source>
</evidence>
<dbReference type="PANTHER" id="PTHR39650:SF1">
    <property type="entry name" value="CDP-ARCHAEOL SYNTHASE"/>
    <property type="match status" value="1"/>
</dbReference>
<dbReference type="RefSeq" id="WP_096293951.1">
    <property type="nucleotide sequence ID" value="NZ_LT907782.1"/>
</dbReference>
<dbReference type="EMBL" id="LT907782">
    <property type="protein sequence ID" value="SNX61173.1"/>
    <property type="molecule type" value="Genomic_DNA"/>
</dbReference>
<evidence type="ECO:0000256" key="1">
    <source>
        <dbReference type="SAM" id="Phobius"/>
    </source>
</evidence>
<dbReference type="PANTHER" id="PTHR39650">
    <property type="entry name" value="CDP-ARCHAEOL SYNTHASE"/>
    <property type="match status" value="1"/>
</dbReference>
<accession>A0A285C297</accession>
<gene>
    <name evidence="2" type="ORF">SAMN06296273_2626</name>
</gene>
<feature type="transmembrane region" description="Helical" evidence="1">
    <location>
        <begin position="6"/>
        <end position="26"/>
    </location>
</feature>
<dbReference type="AlphaFoldDB" id="A0A285C297"/>
<sequence>MTIESLQLLLLIIIANGAPILARILLNDQWNVAVDFDAKMADGNPVLGASKTWRGILATLLILPIVALIFGYTAEVGILIAMGTISGDLFSSFIKRRLGMEPSSKAPLLDQIPESLIPALMMMQIFDLSLLGILFLVFAFTVIDMIMTYFLNHWRVVKSPAD</sequence>
<organism evidence="2 3">
    <name type="scientific">Nitrosomonas ureae</name>
    <dbReference type="NCBI Taxonomy" id="44577"/>
    <lineage>
        <taxon>Bacteria</taxon>
        <taxon>Pseudomonadati</taxon>
        <taxon>Pseudomonadota</taxon>
        <taxon>Betaproteobacteria</taxon>
        <taxon>Nitrosomonadales</taxon>
        <taxon>Nitrosomonadaceae</taxon>
        <taxon>Nitrosomonas</taxon>
    </lineage>
</organism>
<keyword evidence="1" id="KW-0472">Membrane</keyword>
<reference evidence="2 3" key="1">
    <citation type="submission" date="2017-08" db="EMBL/GenBank/DDBJ databases">
        <authorList>
            <person name="de Groot N.N."/>
        </authorList>
    </citation>
    <scope>NUCLEOTIDE SEQUENCE [LARGE SCALE GENOMIC DNA]</scope>
    <source>
        <strain evidence="2 3">Nm15</strain>
    </source>
</reference>
<dbReference type="OrthoDB" id="8850121at2"/>
<feature type="transmembrane region" description="Helical" evidence="1">
    <location>
        <begin position="128"/>
        <end position="151"/>
    </location>
</feature>
<keyword evidence="1" id="KW-1133">Transmembrane helix</keyword>
<dbReference type="InterPro" id="IPR032690">
    <property type="entry name" value="CarS"/>
</dbReference>
<protein>
    <submittedName>
        <fullName evidence="2">CDP-2,3-bis-(O-geranylgeranyl)-sn-glycerol synthase</fullName>
    </submittedName>
</protein>